<dbReference type="Gene3D" id="3.60.10.10">
    <property type="entry name" value="Endonuclease/exonuclease/phosphatase"/>
    <property type="match status" value="1"/>
</dbReference>
<keyword evidence="1" id="KW-1133">Transmembrane helix</keyword>
<dbReference type="EMBL" id="LN483157">
    <property type="protein sequence ID" value="CED83890.1"/>
    <property type="molecule type" value="Genomic_DNA"/>
</dbReference>
<protein>
    <submittedName>
        <fullName evidence="3">Endonuclease/exonuclease/phosphatase</fullName>
    </submittedName>
</protein>
<accession>A0A0F7STJ5</accession>
<dbReference type="AlphaFoldDB" id="A0A0F7STJ5"/>
<proteinExistence type="predicted"/>
<dbReference type="InterPro" id="IPR036691">
    <property type="entry name" value="Endo/exonu/phosph_ase_sf"/>
</dbReference>
<name>A0A0F7STJ5_PHARH</name>
<keyword evidence="3" id="KW-0378">Hydrolase</keyword>
<sequence>MLKLQKSPNTSVYDLPTLASEKLPPPTTAPTQGRIHFIVLSKRTFFSVLAFLILTVSLVSLSPTFLSLYNSHSHRHGHSLTISSTYPPNATVVVVGNHVVKAKIRIGTWNLKFDPLAATTIPVGQDGDGSEYKPNADYNTQISGLRVNERPWAERRWRIADSIFNSAYDIIGFQEALVTQVTDMQSLLGSSWSHFGVGRNDGGQKGEFSPIFYDSTRFTLLNSTTRWLSTTPTVAGSISWDASQTRIVTLVTLEDKQSSAILHLGNTHWDDQGVTAREMSGRLLRTLLPDYAKQVEKQLGLGDGKNLVGNVLLMGDLNSPAEEQGYQALTNVTLTASSLDANASLTSPAFHDTLRILPRRAASPSNMTTQLPLLPYGPYLTWTSFNPTSSVVQTRIDFVFLYDRSWLGSNDATTSSATNATSLTVSRFGVGSNYNEGDLYGWKGYLTDHRPVLVELLVV</sequence>
<dbReference type="Pfam" id="PF03372">
    <property type="entry name" value="Exo_endo_phos"/>
    <property type="match status" value="1"/>
</dbReference>
<dbReference type="CDD" id="cd09083">
    <property type="entry name" value="EEP-1"/>
    <property type="match status" value="1"/>
</dbReference>
<evidence type="ECO:0000256" key="1">
    <source>
        <dbReference type="SAM" id="Phobius"/>
    </source>
</evidence>
<feature type="domain" description="Endonuclease/exonuclease/phosphatase" evidence="2">
    <location>
        <begin position="108"/>
        <end position="403"/>
    </location>
</feature>
<dbReference type="InterPro" id="IPR005135">
    <property type="entry name" value="Endo/exonuclease/phosphatase"/>
</dbReference>
<keyword evidence="3" id="KW-0269">Exonuclease</keyword>
<dbReference type="GO" id="GO:0000175">
    <property type="term" value="F:3'-5'-RNA exonuclease activity"/>
    <property type="evidence" value="ECO:0007669"/>
    <property type="project" value="TreeGrafter"/>
</dbReference>
<evidence type="ECO:0000259" key="2">
    <source>
        <dbReference type="Pfam" id="PF03372"/>
    </source>
</evidence>
<reference evidence="3" key="1">
    <citation type="submission" date="2014-08" db="EMBL/GenBank/DDBJ databases">
        <authorList>
            <person name="Sharma Rahul"/>
            <person name="Thines Marco"/>
        </authorList>
    </citation>
    <scope>NUCLEOTIDE SEQUENCE</scope>
</reference>
<dbReference type="SUPFAM" id="SSF56219">
    <property type="entry name" value="DNase I-like"/>
    <property type="match status" value="1"/>
</dbReference>
<keyword evidence="3" id="KW-0540">Nuclease</keyword>
<evidence type="ECO:0000313" key="3">
    <source>
        <dbReference type="EMBL" id="CED83890.1"/>
    </source>
</evidence>
<dbReference type="GO" id="GO:0004519">
    <property type="term" value="F:endonuclease activity"/>
    <property type="evidence" value="ECO:0007669"/>
    <property type="project" value="UniProtKB-KW"/>
</dbReference>
<organism evidence="3">
    <name type="scientific">Phaffia rhodozyma</name>
    <name type="common">Yeast</name>
    <name type="synonym">Xanthophyllomyces dendrorhous</name>
    <dbReference type="NCBI Taxonomy" id="264483"/>
    <lineage>
        <taxon>Eukaryota</taxon>
        <taxon>Fungi</taxon>
        <taxon>Dikarya</taxon>
        <taxon>Basidiomycota</taxon>
        <taxon>Agaricomycotina</taxon>
        <taxon>Tremellomycetes</taxon>
        <taxon>Cystofilobasidiales</taxon>
        <taxon>Mrakiaceae</taxon>
        <taxon>Phaffia</taxon>
    </lineage>
</organism>
<keyword evidence="1" id="KW-0812">Transmembrane</keyword>
<dbReference type="PANTHER" id="PTHR12121:SF36">
    <property type="entry name" value="ENDONUCLEASE_EXONUCLEASE_PHOSPHATASE DOMAIN-CONTAINING PROTEIN"/>
    <property type="match status" value="1"/>
</dbReference>
<dbReference type="InterPro" id="IPR050410">
    <property type="entry name" value="CCR4/nocturin_mRNA_transcr"/>
</dbReference>
<keyword evidence="1" id="KW-0472">Membrane</keyword>
<feature type="transmembrane region" description="Helical" evidence="1">
    <location>
        <begin position="44"/>
        <end position="69"/>
    </location>
</feature>
<dbReference type="PANTHER" id="PTHR12121">
    <property type="entry name" value="CARBON CATABOLITE REPRESSOR PROTEIN 4"/>
    <property type="match status" value="1"/>
</dbReference>
<keyword evidence="3" id="KW-0255">Endonuclease</keyword>